<dbReference type="Proteomes" id="UP000292958">
    <property type="component" value="Unassembled WGS sequence"/>
</dbReference>
<evidence type="ECO:0000256" key="1">
    <source>
        <dbReference type="SAM" id="MobiDB-lite"/>
    </source>
</evidence>
<organism evidence="2 3">
    <name type="scientific">Edaphobacter modestus</name>
    <dbReference type="NCBI Taxonomy" id="388466"/>
    <lineage>
        <taxon>Bacteria</taxon>
        <taxon>Pseudomonadati</taxon>
        <taxon>Acidobacteriota</taxon>
        <taxon>Terriglobia</taxon>
        <taxon>Terriglobales</taxon>
        <taxon>Acidobacteriaceae</taxon>
        <taxon>Edaphobacter</taxon>
    </lineage>
</organism>
<proteinExistence type="predicted"/>
<dbReference type="EMBL" id="SHKW01000001">
    <property type="protein sequence ID" value="RZU43637.1"/>
    <property type="molecule type" value="Genomic_DNA"/>
</dbReference>
<keyword evidence="3" id="KW-1185">Reference proteome</keyword>
<reference evidence="2 3" key="1">
    <citation type="submission" date="2019-02" db="EMBL/GenBank/DDBJ databases">
        <title>Genomic Encyclopedia of Archaeal and Bacterial Type Strains, Phase II (KMG-II): from individual species to whole genera.</title>
        <authorList>
            <person name="Goeker M."/>
        </authorList>
    </citation>
    <scope>NUCLEOTIDE SEQUENCE [LARGE SCALE GENOMIC DNA]</scope>
    <source>
        <strain evidence="2 3">DSM 18101</strain>
    </source>
</reference>
<feature type="region of interest" description="Disordered" evidence="1">
    <location>
        <begin position="1"/>
        <end position="59"/>
    </location>
</feature>
<name>A0A4Q7Z0A0_9BACT</name>
<sequence length="215" mass="23167">MLTNSSGQAEALSGLSTVDEIGRNDTVSNDPVSGGQYGTDKGEDPRITRARLAGPEQVTKDATVAEMAADGSLTVLAKGTNEWVCTPGNENKIGVPPMCMNPMGMRWMMDAIQGKPKPTNTAPGMIYMLCGATQRSNTNPADKTSPAIPIGPHWMITWPFDAAANGLPTTVRDKGAWVMFAGTPYEYLHVCGSPWEGNEYREGDKAVWTMSYPRH</sequence>
<evidence type="ECO:0000313" key="3">
    <source>
        <dbReference type="Proteomes" id="UP000292958"/>
    </source>
</evidence>
<protein>
    <submittedName>
        <fullName evidence="2">Uncharacterized protein</fullName>
    </submittedName>
</protein>
<gene>
    <name evidence="2" type="ORF">BDD14_5321</name>
</gene>
<comment type="caution">
    <text evidence="2">The sequence shown here is derived from an EMBL/GenBank/DDBJ whole genome shotgun (WGS) entry which is preliminary data.</text>
</comment>
<dbReference type="AlphaFoldDB" id="A0A4Q7Z0A0"/>
<evidence type="ECO:0000313" key="2">
    <source>
        <dbReference type="EMBL" id="RZU43637.1"/>
    </source>
</evidence>
<accession>A0A4Q7Z0A0</accession>